<dbReference type="PANTHER" id="PTHR35936">
    <property type="entry name" value="MEMBRANE-BOUND LYTIC MUREIN TRANSGLYCOSYLASE F"/>
    <property type="match status" value="1"/>
</dbReference>
<feature type="domain" description="Solute-binding protein family 3/N-terminal" evidence="4">
    <location>
        <begin position="32"/>
        <end position="249"/>
    </location>
</feature>
<evidence type="ECO:0000259" key="4">
    <source>
        <dbReference type="Pfam" id="PF00497"/>
    </source>
</evidence>
<feature type="signal peptide" evidence="3">
    <location>
        <begin position="1"/>
        <end position="23"/>
    </location>
</feature>
<evidence type="ECO:0000256" key="3">
    <source>
        <dbReference type="SAM" id="SignalP"/>
    </source>
</evidence>
<organism evidence="5">
    <name type="scientific">Pseudoalteromonas prydzensis</name>
    <dbReference type="NCBI Taxonomy" id="182141"/>
    <lineage>
        <taxon>Bacteria</taxon>
        <taxon>Pseudomonadati</taxon>
        <taxon>Pseudomonadota</taxon>
        <taxon>Gammaproteobacteria</taxon>
        <taxon>Alteromonadales</taxon>
        <taxon>Pseudoalteromonadaceae</taxon>
        <taxon>Pseudoalteromonas</taxon>
    </lineage>
</organism>
<comment type="caution">
    <text evidence="5">The sequence shown here is derived from an EMBL/GenBank/DDBJ whole genome shotgun (WGS) entry which is preliminary data.</text>
</comment>
<dbReference type="Gene3D" id="3.40.190.10">
    <property type="entry name" value="Periplasmic binding protein-like II"/>
    <property type="match status" value="2"/>
</dbReference>
<name>A0A7V1D196_9GAMM</name>
<sequence>MCSYFMKLCYAILFLLCSCNLFAESLRIALPDEDYPPFHFVSSKNKGILYDVITSFSRATGVKIDYIFVPEMRSAHMVRRGDVDARMESEVWLIGNEPYYWSHEIVWVEDVMVVARGAKLIDLQQLSSLEGGVLLGHFGYVYPTFELLEQNNVLHRENFYSDLAVLQSLYKDTTDSKRFTVMSRSVVNWYIQKYPELADLNISDVSVGVAPLQLQFAYNPKGKKYVKEFNDFLQRLKDNGELDKIIARYQ</sequence>
<evidence type="ECO:0000256" key="2">
    <source>
        <dbReference type="ARBA" id="ARBA00022729"/>
    </source>
</evidence>
<dbReference type="Proteomes" id="UP000886188">
    <property type="component" value="Unassembled WGS sequence"/>
</dbReference>
<dbReference type="EMBL" id="DRGM01000171">
    <property type="protein sequence ID" value="HEA18057.1"/>
    <property type="molecule type" value="Genomic_DNA"/>
</dbReference>
<protein>
    <submittedName>
        <fullName evidence="5">Transporter substrate-binding domain-containing protein</fullName>
    </submittedName>
</protein>
<dbReference type="Pfam" id="PF00497">
    <property type="entry name" value="SBP_bac_3"/>
    <property type="match status" value="1"/>
</dbReference>
<keyword evidence="2 3" id="KW-0732">Signal</keyword>
<dbReference type="PANTHER" id="PTHR35936:SF6">
    <property type="entry name" value="AMINO ACID ABC TRANSPORTER SUBSTRATE-BINDING PAAT FAMILY PROTEIN"/>
    <property type="match status" value="1"/>
</dbReference>
<dbReference type="AlphaFoldDB" id="A0A7V1D196"/>
<comment type="similarity">
    <text evidence="1">Belongs to the bacterial solute-binding protein 3 family.</text>
</comment>
<reference evidence="5" key="1">
    <citation type="journal article" date="2020" name="mSystems">
        <title>Genome- and Community-Level Interaction Insights into Carbon Utilization and Element Cycling Functions of Hydrothermarchaeota in Hydrothermal Sediment.</title>
        <authorList>
            <person name="Zhou Z."/>
            <person name="Liu Y."/>
            <person name="Xu W."/>
            <person name="Pan J."/>
            <person name="Luo Z.H."/>
            <person name="Li M."/>
        </authorList>
    </citation>
    <scope>NUCLEOTIDE SEQUENCE [LARGE SCALE GENOMIC DNA]</scope>
    <source>
        <strain evidence="5">HyVt-346</strain>
    </source>
</reference>
<dbReference type="InterPro" id="IPR001638">
    <property type="entry name" value="Solute-binding_3/MltF_N"/>
</dbReference>
<evidence type="ECO:0000313" key="5">
    <source>
        <dbReference type="EMBL" id="HEA18057.1"/>
    </source>
</evidence>
<gene>
    <name evidence="5" type="ORF">ENH88_16755</name>
</gene>
<evidence type="ECO:0000256" key="1">
    <source>
        <dbReference type="ARBA" id="ARBA00010333"/>
    </source>
</evidence>
<dbReference type="SUPFAM" id="SSF53850">
    <property type="entry name" value="Periplasmic binding protein-like II"/>
    <property type="match status" value="1"/>
</dbReference>
<feature type="chain" id="PRO_5031159375" evidence="3">
    <location>
        <begin position="24"/>
        <end position="250"/>
    </location>
</feature>
<accession>A0A7V1D196</accession>
<dbReference type="PROSITE" id="PS51257">
    <property type="entry name" value="PROKAR_LIPOPROTEIN"/>
    <property type="match status" value="1"/>
</dbReference>
<proteinExistence type="inferred from homology"/>